<reference evidence="1" key="2">
    <citation type="journal article" date="2015" name="Genome Announc.">
        <title>Draft Genome Sequence of Filamentous Marine Cyanobacterium Lyngbya confervoides Strain BDU141951.</title>
        <authorList>
            <person name="Chandrababunaidu M.M."/>
            <person name="Sen D."/>
            <person name="Tripathy S."/>
        </authorList>
    </citation>
    <scope>NUCLEOTIDE SEQUENCE</scope>
    <source>
        <strain evidence="1">BDU141951</strain>
    </source>
</reference>
<gene>
    <name evidence="1" type="ORF">QQ91_017155</name>
</gene>
<protein>
    <submittedName>
        <fullName evidence="1">Uncharacterized protein</fullName>
    </submittedName>
</protein>
<organism evidence="1">
    <name type="scientific">Lyngbya confervoides BDU141951</name>
    <dbReference type="NCBI Taxonomy" id="1574623"/>
    <lineage>
        <taxon>Bacteria</taxon>
        <taxon>Bacillati</taxon>
        <taxon>Cyanobacteriota</taxon>
        <taxon>Cyanophyceae</taxon>
        <taxon>Oscillatoriophycideae</taxon>
        <taxon>Oscillatoriales</taxon>
        <taxon>Microcoleaceae</taxon>
        <taxon>Lyngbya</taxon>
    </lineage>
</organism>
<dbReference type="EMBL" id="JTHE02000003">
    <property type="protein sequence ID" value="NEV68831.1"/>
    <property type="molecule type" value="Genomic_DNA"/>
</dbReference>
<reference evidence="1" key="1">
    <citation type="submission" date="2014-11" db="EMBL/GenBank/DDBJ databases">
        <authorList>
            <person name="Malar M.C."/>
            <person name="Sen D."/>
            <person name="Tripathy S."/>
        </authorList>
    </citation>
    <scope>NUCLEOTIDE SEQUENCE</scope>
    <source>
        <strain evidence="1">BDU141951</strain>
    </source>
</reference>
<reference evidence="1" key="3">
    <citation type="submission" date="2020-02" db="EMBL/GenBank/DDBJ databases">
        <authorList>
            <person name="Sarangi A.N."/>
            <person name="Ghosh S."/>
            <person name="Mukherjee M."/>
            <person name="Tripathy S."/>
        </authorList>
    </citation>
    <scope>NUCLEOTIDE SEQUENCE</scope>
    <source>
        <strain evidence="1">BDU141951</strain>
    </source>
</reference>
<dbReference type="AlphaFoldDB" id="A0A0C1YCJ1"/>
<comment type="caution">
    <text evidence="1">The sequence shown here is derived from an EMBL/GenBank/DDBJ whole genome shotgun (WGS) entry which is preliminary data.</text>
</comment>
<proteinExistence type="predicted"/>
<accession>A0A0C1YCJ1</accession>
<name>A0A0C1YCJ1_9CYAN</name>
<evidence type="ECO:0000313" key="1">
    <source>
        <dbReference type="EMBL" id="NEV68831.1"/>
    </source>
</evidence>
<sequence length="146" mass="16815">MQPALIRIIDNIRKQLEDSEWQGTYQETQIWPEGTSEATLHQFKELQSQLNQATPETAETIRTELQQLPQPFPGYELHLTKAEQTRIVDVWHLCYCVCFQAYPVTDGPVQVDESIIDREVNDVDWLVLDNKAKAIVDEVFSQLGAE</sequence>